<dbReference type="PANTHER" id="PTHR30298:SF0">
    <property type="entry name" value="PROTEIN YBFL-RELATED"/>
    <property type="match status" value="1"/>
</dbReference>
<evidence type="ECO:0000256" key="1">
    <source>
        <dbReference type="SAM" id="MobiDB-lite"/>
    </source>
</evidence>
<keyword evidence="3" id="KW-1185">Reference proteome</keyword>
<feature type="region of interest" description="Disordered" evidence="1">
    <location>
        <begin position="1"/>
        <end position="35"/>
    </location>
</feature>
<dbReference type="InterPro" id="IPR051698">
    <property type="entry name" value="Transposase_11-like"/>
</dbReference>
<accession>A0ABM9I7B7</accession>
<gene>
    <name evidence="2" type="ORF">MSZNOR_4194</name>
</gene>
<feature type="compositionally biased region" description="Basic and acidic residues" evidence="1">
    <location>
        <begin position="1"/>
        <end position="12"/>
    </location>
</feature>
<reference evidence="2 3" key="1">
    <citation type="submission" date="2023-03" db="EMBL/GenBank/DDBJ databases">
        <authorList>
            <person name="Pearce D."/>
        </authorList>
    </citation>
    <scope>NUCLEOTIDE SEQUENCE [LARGE SCALE GENOMIC DNA]</scope>
    <source>
        <strain evidence="2">Msz</strain>
    </source>
</reference>
<name>A0ABM9I7B7_9GAMM</name>
<evidence type="ECO:0000313" key="3">
    <source>
        <dbReference type="Proteomes" id="UP001162030"/>
    </source>
</evidence>
<sequence length="136" mass="15088">MGLPSARRDRSRTLARPLQSRGRGPPSRGGIHSSSPLFCAASGTHRLLSRHPDASTATLAEVIRGHWEIENRLYYMLDTALGEDASRIRKNPGIFAHLRHLALNLLSQNGQSNIHTALYDNGTELERVLSYKGIKH</sequence>
<evidence type="ECO:0008006" key="4">
    <source>
        <dbReference type="Google" id="ProtNLM"/>
    </source>
</evidence>
<dbReference type="PANTHER" id="PTHR30298">
    <property type="entry name" value="H REPEAT-ASSOCIATED PREDICTED TRANSPOSASE"/>
    <property type="match status" value="1"/>
</dbReference>
<organism evidence="2 3">
    <name type="scientific">Methylocaldum szegediense</name>
    <dbReference type="NCBI Taxonomy" id="73780"/>
    <lineage>
        <taxon>Bacteria</taxon>
        <taxon>Pseudomonadati</taxon>
        <taxon>Pseudomonadota</taxon>
        <taxon>Gammaproteobacteria</taxon>
        <taxon>Methylococcales</taxon>
        <taxon>Methylococcaceae</taxon>
        <taxon>Methylocaldum</taxon>
    </lineage>
</organism>
<evidence type="ECO:0000313" key="2">
    <source>
        <dbReference type="EMBL" id="CAI8938675.1"/>
    </source>
</evidence>
<feature type="compositionally biased region" description="Low complexity" evidence="1">
    <location>
        <begin position="16"/>
        <end position="35"/>
    </location>
</feature>
<dbReference type="EMBL" id="OX458333">
    <property type="protein sequence ID" value="CAI8938675.1"/>
    <property type="molecule type" value="Genomic_DNA"/>
</dbReference>
<proteinExistence type="predicted"/>
<dbReference type="Proteomes" id="UP001162030">
    <property type="component" value="Chromosome"/>
</dbReference>
<protein>
    <recommendedName>
        <fullName evidence="4">Transposase IS4-like domain-containing protein</fullName>
    </recommendedName>
</protein>